<keyword evidence="6" id="KW-0302">Gap protein</keyword>
<dbReference type="SMART" id="SM00355">
    <property type="entry name" value="ZnF_C2H2"/>
    <property type="match status" value="6"/>
</dbReference>
<dbReference type="GO" id="GO:0035282">
    <property type="term" value="P:segmentation"/>
    <property type="evidence" value="ECO:0007669"/>
    <property type="project" value="UniProtKB-KW"/>
</dbReference>
<feature type="compositionally biased region" description="Polar residues" evidence="14">
    <location>
        <begin position="613"/>
        <end position="622"/>
    </location>
</feature>
<dbReference type="EMBL" id="EU589574">
    <property type="protein sequence ID" value="ACD75451.1"/>
    <property type="molecule type" value="mRNA"/>
</dbReference>
<protein>
    <recommendedName>
        <fullName evidence="4">Protein hunchback</fullName>
    </recommendedName>
</protein>
<dbReference type="InterPro" id="IPR050589">
    <property type="entry name" value="Ikaros_C2H2-ZF"/>
</dbReference>
<dbReference type="PROSITE" id="PS50157">
    <property type="entry name" value="ZINC_FINGER_C2H2_2"/>
    <property type="match status" value="2"/>
</dbReference>
<feature type="region of interest" description="Disordered" evidence="14">
    <location>
        <begin position="478"/>
        <end position="622"/>
    </location>
</feature>
<dbReference type="Pfam" id="PF00096">
    <property type="entry name" value="zf-C2H2"/>
    <property type="match status" value="2"/>
</dbReference>
<evidence type="ECO:0000256" key="6">
    <source>
        <dbReference type="ARBA" id="ARBA00022492"/>
    </source>
</evidence>
<feature type="compositionally biased region" description="Polar residues" evidence="14">
    <location>
        <begin position="133"/>
        <end position="142"/>
    </location>
</feature>
<evidence type="ECO:0000256" key="5">
    <source>
        <dbReference type="ARBA" id="ARBA00022473"/>
    </source>
</evidence>
<feature type="domain" description="C2H2-type" evidence="15">
    <location>
        <begin position="235"/>
        <end position="262"/>
    </location>
</feature>
<dbReference type="GO" id="GO:0000122">
    <property type="term" value="P:negative regulation of transcription by RNA polymerase II"/>
    <property type="evidence" value="ECO:0007669"/>
    <property type="project" value="UniProtKB-ARBA"/>
</dbReference>
<reference evidence="16" key="1">
    <citation type="journal article" date="2008" name="Evol. Dev.">
        <title>Bicoid occurrence and Bicoid-dependent hunchback regulation in lower cyclorrhaphan flies.</title>
        <authorList>
            <person name="Lemke S."/>
            <person name="Stauber M."/>
            <person name="Shaw P.J."/>
            <person name="Rafiqi A.M."/>
            <person name="Prell A."/>
            <person name="Schmidt-Ott U."/>
        </authorList>
    </citation>
    <scope>NUCLEOTIDE SEQUENCE</scope>
</reference>
<dbReference type="FunFam" id="3.30.160.60:FF:001482">
    <property type="entry name" value="Hunchback"/>
    <property type="match status" value="1"/>
</dbReference>
<feature type="region of interest" description="Disordered" evidence="14">
    <location>
        <begin position="330"/>
        <end position="398"/>
    </location>
</feature>
<feature type="region of interest" description="Disordered" evidence="14">
    <location>
        <begin position="36"/>
        <end position="55"/>
    </location>
</feature>
<evidence type="ECO:0000256" key="4">
    <source>
        <dbReference type="ARBA" id="ARBA00013638"/>
    </source>
</evidence>
<feature type="compositionally biased region" description="Polar residues" evidence="14">
    <location>
        <begin position="353"/>
        <end position="378"/>
    </location>
</feature>
<feature type="compositionally biased region" description="Polar residues" evidence="14">
    <location>
        <begin position="389"/>
        <end position="398"/>
    </location>
</feature>
<dbReference type="InterPro" id="IPR036236">
    <property type="entry name" value="Znf_C2H2_sf"/>
</dbReference>
<comment type="subcellular location">
    <subcellularLocation>
        <location evidence="2">Nucleus</location>
    </subcellularLocation>
</comment>
<evidence type="ECO:0000256" key="11">
    <source>
        <dbReference type="ARBA" id="ARBA00023125"/>
    </source>
</evidence>
<feature type="compositionally biased region" description="Acidic residues" evidence="14">
    <location>
        <begin position="459"/>
        <end position="468"/>
    </location>
</feature>
<feature type="compositionally biased region" description="Basic and acidic residues" evidence="14">
    <location>
        <begin position="583"/>
        <end position="597"/>
    </location>
</feature>
<feature type="compositionally biased region" description="Polar residues" evidence="14">
    <location>
        <begin position="532"/>
        <end position="546"/>
    </location>
</feature>
<sequence>MHGWESLPQATYDHNWCGNMLPIKTEPQTTTYPSMEHHHMHHMNQKTSSLGGGSSPLSTPSMDGMETQNFFYDQFSSLHRPLGFNPLTPPGYPNAMIPQSSLHQDSMLNVDQSPLQQLNHGSISQFAAFAKNDGSNPSLTPSHTPPMDVTPPKSPKFPVDIPTPEKDNDLNSNYNDSEDTRSLESDNDDESIRTPKINSHGKVKKFKCKQCNFIAVTKLSFWEHTKGHIKPEKMLKCPKCPFVTEYKHHLEYHLRNHDGSKPFQCNKCSYSCVNKSMLNSHLKSHSNIYQYRCADCSYATKYCHSLKLHLRKYGHKPAMVLNEDGTPNPLPIIDVYGTRRGPKMKSSKKRDPPSQQLFKQETQNGPSSLAQNSKTPPLQQQQQSQQFQATVPTPSPANLMSNFLPTTLASMLQQSGNTMPFFPYLNLNLHMLAAQQQAALAQMSPNMRDETTNMSKCESDEEDAMSDYETDERCESRIDNDAMDLSQTTPTKNVANQSDPIEPPKEIPTTPSTVTSTWRNHRRKGRAFKLDSSVTPAENENLTMDTTLLKKQPTEVIEMDNSSRLEMSGDEDVPTSSSSVVLENKDDASDETNKKPESSTTPSLEVENKETSKSTSPNNASNCTQENYECKFCGISFKDAVLYTIHMGYHGYNDVFKCNMCGEKCEDRISFFLHIARNPHS</sequence>
<evidence type="ECO:0000256" key="8">
    <source>
        <dbReference type="ARBA" id="ARBA00022737"/>
    </source>
</evidence>
<dbReference type="GO" id="GO:0008270">
    <property type="term" value="F:zinc ion binding"/>
    <property type="evidence" value="ECO:0007669"/>
    <property type="project" value="UniProtKB-KW"/>
</dbReference>
<keyword evidence="8" id="KW-0677">Repeat</keyword>
<keyword evidence="7" id="KW-0479">Metal-binding</keyword>
<evidence type="ECO:0000256" key="9">
    <source>
        <dbReference type="ARBA" id="ARBA00022771"/>
    </source>
</evidence>
<dbReference type="PANTHER" id="PTHR24404:SF113">
    <property type="entry name" value="C2H2-TYPE DOMAIN-CONTAINING PROTEIN"/>
    <property type="match status" value="1"/>
</dbReference>
<proteinExistence type="evidence at transcript level"/>
<feature type="compositionally biased region" description="Polar residues" evidence="14">
    <location>
        <begin position="485"/>
        <end position="499"/>
    </location>
</feature>
<evidence type="ECO:0000256" key="12">
    <source>
        <dbReference type="ARBA" id="ARBA00023242"/>
    </source>
</evidence>
<accession>B4YK61</accession>
<feature type="compositionally biased region" description="Low complexity" evidence="14">
    <location>
        <begin position="379"/>
        <end position="388"/>
    </location>
</feature>
<evidence type="ECO:0000256" key="10">
    <source>
        <dbReference type="ARBA" id="ARBA00022833"/>
    </source>
</evidence>
<dbReference type="PANTHER" id="PTHR24404">
    <property type="entry name" value="ZINC FINGER PROTEIN"/>
    <property type="match status" value="1"/>
</dbReference>
<organism evidence="16">
    <name type="scientific">Haematopota pluvialis</name>
    <name type="common">Notch-horned cleg fly</name>
    <dbReference type="NCBI Taxonomy" id="178770"/>
    <lineage>
        <taxon>Eukaryota</taxon>
        <taxon>Metazoa</taxon>
        <taxon>Ecdysozoa</taxon>
        <taxon>Arthropoda</taxon>
        <taxon>Hexapoda</taxon>
        <taxon>Insecta</taxon>
        <taxon>Pterygota</taxon>
        <taxon>Neoptera</taxon>
        <taxon>Endopterygota</taxon>
        <taxon>Diptera</taxon>
        <taxon>Brachycera</taxon>
        <taxon>Tabanomorpha</taxon>
        <taxon>Tabanoidea</taxon>
        <taxon>Tabanidae</taxon>
        <taxon>Haematopota</taxon>
    </lineage>
</organism>
<name>B4YK61_HAEPU</name>
<dbReference type="GO" id="GO:0040034">
    <property type="term" value="P:regulation of development, heterochronic"/>
    <property type="evidence" value="ECO:0007669"/>
    <property type="project" value="UniProtKB-ARBA"/>
</dbReference>
<feature type="domain" description="C2H2-type" evidence="15">
    <location>
        <begin position="263"/>
        <end position="290"/>
    </location>
</feature>
<keyword evidence="5" id="KW-0217">Developmental protein</keyword>
<evidence type="ECO:0000256" key="1">
    <source>
        <dbReference type="ARBA" id="ARBA00003983"/>
    </source>
</evidence>
<dbReference type="SUPFAM" id="SSF57667">
    <property type="entry name" value="beta-beta-alpha zinc fingers"/>
    <property type="match status" value="3"/>
</dbReference>
<feature type="region of interest" description="Disordered" evidence="14">
    <location>
        <begin position="130"/>
        <end position="196"/>
    </location>
</feature>
<comment type="function">
    <text evidence="1">Gap class segmentation protein that controls development of head structures.</text>
</comment>
<evidence type="ECO:0000256" key="3">
    <source>
        <dbReference type="ARBA" id="ARBA00007746"/>
    </source>
</evidence>
<evidence type="ECO:0000256" key="13">
    <source>
        <dbReference type="PROSITE-ProRule" id="PRU00042"/>
    </source>
</evidence>
<dbReference type="GO" id="GO:0000978">
    <property type="term" value="F:RNA polymerase II cis-regulatory region sequence-specific DNA binding"/>
    <property type="evidence" value="ECO:0007669"/>
    <property type="project" value="TreeGrafter"/>
</dbReference>
<dbReference type="GO" id="GO:0003700">
    <property type="term" value="F:DNA-binding transcription factor activity"/>
    <property type="evidence" value="ECO:0007669"/>
    <property type="project" value="TreeGrafter"/>
</dbReference>
<dbReference type="PROSITE" id="PS00028">
    <property type="entry name" value="ZINC_FINGER_C2H2_1"/>
    <property type="match status" value="3"/>
</dbReference>
<evidence type="ECO:0000256" key="14">
    <source>
        <dbReference type="SAM" id="MobiDB-lite"/>
    </source>
</evidence>
<keyword evidence="12" id="KW-0539">Nucleus</keyword>
<evidence type="ECO:0000259" key="15">
    <source>
        <dbReference type="PROSITE" id="PS50157"/>
    </source>
</evidence>
<dbReference type="FunFam" id="3.30.160.60:FF:001301">
    <property type="entry name" value="Blast:Protein hunchback"/>
    <property type="match status" value="1"/>
</dbReference>
<dbReference type="Gene3D" id="3.30.160.60">
    <property type="entry name" value="Classic Zinc Finger"/>
    <property type="match status" value="3"/>
</dbReference>
<evidence type="ECO:0000313" key="16">
    <source>
        <dbReference type="EMBL" id="ACD75451.1"/>
    </source>
</evidence>
<keyword evidence="10" id="KW-0862">Zinc</keyword>
<dbReference type="InterPro" id="IPR013087">
    <property type="entry name" value="Znf_C2H2_type"/>
</dbReference>
<keyword evidence="11" id="KW-0238">DNA-binding</keyword>
<evidence type="ECO:0000256" key="7">
    <source>
        <dbReference type="ARBA" id="ARBA00022723"/>
    </source>
</evidence>
<dbReference type="GO" id="GO:0005634">
    <property type="term" value="C:nucleus"/>
    <property type="evidence" value="ECO:0007669"/>
    <property type="project" value="UniProtKB-SubCell"/>
</dbReference>
<comment type="similarity">
    <text evidence="3">Belongs to the hunchback C2H2-type zinc-finger protein family.</text>
</comment>
<feature type="region of interest" description="Disordered" evidence="14">
    <location>
        <begin position="449"/>
        <end position="468"/>
    </location>
</feature>
<keyword evidence="9 13" id="KW-0863">Zinc-finger</keyword>
<dbReference type="AlphaFoldDB" id="B4YK61"/>
<gene>
    <name evidence="16" type="primary">hb</name>
</gene>
<evidence type="ECO:0000256" key="2">
    <source>
        <dbReference type="ARBA" id="ARBA00004123"/>
    </source>
</evidence>